<name>A0A542ZBR8_9ACTN</name>
<dbReference type="SUPFAM" id="SSF63380">
    <property type="entry name" value="Riboflavin synthase domain-like"/>
    <property type="match status" value="1"/>
</dbReference>
<sequence>MSTITVTQEGGPLRVEVVRAERITPHMQRVTFTGADLDRLHWRGFDQWVRLFLPSADLSGLDQVPQRMTIGSYRKLQALPESRRPTVRSYTLRNWRPETRELDIDFVIHGDSGVAGPWSLAARPGDPAVILDQGCGWPDARGHLLIAADETGIPAVLGILRDLPQDARGVAMIEVADLADAQGVDAPEGMDLQWLLRRPGQNPGDAVLAALVGLGLPEVDRHAFAVGESRLATGVRRHLVKQRGWCKGEVTFCGYWKR</sequence>
<gene>
    <name evidence="2" type="ORF">FB460_1638</name>
</gene>
<dbReference type="PROSITE" id="PS51384">
    <property type="entry name" value="FAD_FR"/>
    <property type="match status" value="1"/>
</dbReference>
<dbReference type="InterPro" id="IPR017938">
    <property type="entry name" value="Riboflavin_synthase-like_b-brl"/>
</dbReference>
<dbReference type="Gene3D" id="2.40.30.10">
    <property type="entry name" value="Translation factors"/>
    <property type="match status" value="1"/>
</dbReference>
<dbReference type="RefSeq" id="WP_142093626.1">
    <property type="nucleotide sequence ID" value="NZ_BAAAMD010000004.1"/>
</dbReference>
<dbReference type="AlphaFoldDB" id="A0A542ZBR8"/>
<dbReference type="PANTHER" id="PTHR30157">
    <property type="entry name" value="FERRIC REDUCTASE, NADPH-DEPENDENT"/>
    <property type="match status" value="1"/>
</dbReference>
<dbReference type="EMBL" id="VFOR01000002">
    <property type="protein sequence ID" value="TQL57796.1"/>
    <property type="molecule type" value="Genomic_DNA"/>
</dbReference>
<feature type="domain" description="FAD-binding FR-type" evidence="1">
    <location>
        <begin position="10"/>
        <end position="145"/>
    </location>
</feature>
<dbReference type="Proteomes" id="UP000316196">
    <property type="component" value="Unassembled WGS sequence"/>
</dbReference>
<dbReference type="InterPro" id="IPR007037">
    <property type="entry name" value="SIP_rossman_dom"/>
</dbReference>
<protein>
    <submittedName>
        <fullName evidence="2">NADPH-dependent ferric siderophore reductase</fullName>
    </submittedName>
</protein>
<dbReference type="InterPro" id="IPR039374">
    <property type="entry name" value="SIP_fam"/>
</dbReference>
<evidence type="ECO:0000259" key="1">
    <source>
        <dbReference type="PROSITE" id="PS51384"/>
    </source>
</evidence>
<dbReference type="Pfam" id="PF04954">
    <property type="entry name" value="SIP"/>
    <property type="match status" value="1"/>
</dbReference>
<dbReference type="Pfam" id="PF08021">
    <property type="entry name" value="FAD_binding_9"/>
    <property type="match status" value="1"/>
</dbReference>
<keyword evidence="3" id="KW-1185">Reference proteome</keyword>
<evidence type="ECO:0000313" key="3">
    <source>
        <dbReference type="Proteomes" id="UP000316196"/>
    </source>
</evidence>
<dbReference type="InterPro" id="IPR039261">
    <property type="entry name" value="FNR_nucleotide-bd"/>
</dbReference>
<dbReference type="PANTHER" id="PTHR30157:SF0">
    <property type="entry name" value="NADPH-DEPENDENT FERRIC-CHELATE REDUCTASE"/>
    <property type="match status" value="1"/>
</dbReference>
<organism evidence="2 3">
    <name type="scientific">Propioniferax innocua</name>
    <dbReference type="NCBI Taxonomy" id="1753"/>
    <lineage>
        <taxon>Bacteria</taxon>
        <taxon>Bacillati</taxon>
        <taxon>Actinomycetota</taxon>
        <taxon>Actinomycetes</taxon>
        <taxon>Propionibacteriales</taxon>
        <taxon>Propionibacteriaceae</taxon>
        <taxon>Propioniferax</taxon>
    </lineage>
</organism>
<reference evidence="2 3" key="1">
    <citation type="submission" date="2019-06" db="EMBL/GenBank/DDBJ databases">
        <title>Sequencing the genomes of 1000 actinobacteria strains.</title>
        <authorList>
            <person name="Klenk H.-P."/>
        </authorList>
    </citation>
    <scope>NUCLEOTIDE SEQUENCE [LARGE SCALE GENOMIC DNA]</scope>
    <source>
        <strain evidence="2 3">DSM 8251</strain>
    </source>
</reference>
<dbReference type="CDD" id="cd06193">
    <property type="entry name" value="siderophore_interacting"/>
    <property type="match status" value="1"/>
</dbReference>
<dbReference type="OrthoDB" id="9814826at2"/>
<proteinExistence type="predicted"/>
<dbReference type="InterPro" id="IPR013113">
    <property type="entry name" value="SIP_FAD-bd"/>
</dbReference>
<evidence type="ECO:0000313" key="2">
    <source>
        <dbReference type="EMBL" id="TQL57796.1"/>
    </source>
</evidence>
<dbReference type="Gene3D" id="3.40.50.80">
    <property type="entry name" value="Nucleotide-binding domain of ferredoxin-NADP reductase (FNR) module"/>
    <property type="match status" value="1"/>
</dbReference>
<dbReference type="GO" id="GO:0016491">
    <property type="term" value="F:oxidoreductase activity"/>
    <property type="evidence" value="ECO:0007669"/>
    <property type="project" value="InterPro"/>
</dbReference>
<accession>A0A542ZBR8</accession>
<comment type="caution">
    <text evidence="2">The sequence shown here is derived from an EMBL/GenBank/DDBJ whole genome shotgun (WGS) entry which is preliminary data.</text>
</comment>
<dbReference type="InterPro" id="IPR017927">
    <property type="entry name" value="FAD-bd_FR_type"/>
</dbReference>